<dbReference type="EMBL" id="KB467931">
    <property type="protein sequence ID" value="PCH37469.1"/>
    <property type="molecule type" value="Genomic_DNA"/>
</dbReference>
<dbReference type="AlphaFoldDB" id="A0A2H3JFF4"/>
<reference evidence="1 2" key="1">
    <citation type="journal article" date="2012" name="Science">
        <title>The Paleozoic origin of enzymatic lignin decomposition reconstructed from 31 fungal genomes.</title>
        <authorList>
            <person name="Floudas D."/>
            <person name="Binder M."/>
            <person name="Riley R."/>
            <person name="Barry K."/>
            <person name="Blanchette R.A."/>
            <person name="Henrissat B."/>
            <person name="Martinez A.T."/>
            <person name="Otillar R."/>
            <person name="Spatafora J.W."/>
            <person name="Yadav J.S."/>
            <person name="Aerts A."/>
            <person name="Benoit I."/>
            <person name="Boyd A."/>
            <person name="Carlson A."/>
            <person name="Copeland A."/>
            <person name="Coutinho P.M."/>
            <person name="de Vries R.P."/>
            <person name="Ferreira P."/>
            <person name="Findley K."/>
            <person name="Foster B."/>
            <person name="Gaskell J."/>
            <person name="Glotzer D."/>
            <person name="Gorecki P."/>
            <person name="Heitman J."/>
            <person name="Hesse C."/>
            <person name="Hori C."/>
            <person name="Igarashi K."/>
            <person name="Jurgens J.A."/>
            <person name="Kallen N."/>
            <person name="Kersten P."/>
            <person name="Kohler A."/>
            <person name="Kuees U."/>
            <person name="Kumar T.K.A."/>
            <person name="Kuo A."/>
            <person name="LaButti K."/>
            <person name="Larrondo L.F."/>
            <person name="Lindquist E."/>
            <person name="Ling A."/>
            <person name="Lombard V."/>
            <person name="Lucas S."/>
            <person name="Lundell T."/>
            <person name="Martin R."/>
            <person name="McLaughlin D.J."/>
            <person name="Morgenstern I."/>
            <person name="Morin E."/>
            <person name="Murat C."/>
            <person name="Nagy L.G."/>
            <person name="Nolan M."/>
            <person name="Ohm R.A."/>
            <person name="Patyshakuliyeva A."/>
            <person name="Rokas A."/>
            <person name="Ruiz-Duenas F.J."/>
            <person name="Sabat G."/>
            <person name="Salamov A."/>
            <person name="Samejima M."/>
            <person name="Schmutz J."/>
            <person name="Slot J.C."/>
            <person name="St John F."/>
            <person name="Stenlid J."/>
            <person name="Sun H."/>
            <person name="Sun S."/>
            <person name="Syed K."/>
            <person name="Tsang A."/>
            <person name="Wiebenga A."/>
            <person name="Young D."/>
            <person name="Pisabarro A."/>
            <person name="Eastwood D.C."/>
            <person name="Martin F."/>
            <person name="Cullen D."/>
            <person name="Grigoriev I.V."/>
            <person name="Hibbett D.S."/>
        </authorList>
    </citation>
    <scope>NUCLEOTIDE SEQUENCE [LARGE SCALE GENOMIC DNA]</scope>
    <source>
        <strain evidence="1 2">MD-104</strain>
    </source>
</reference>
<proteinExistence type="predicted"/>
<sequence length="307" mass="35196">MYSPPMQLSQFISVAELALNMCKFGTFSEMQRLIQALPSLARIYLRRIECGRLPRLSTLDIRRCSSAFCNAMFSWLSLTESTQTLSVLKVNDVTCFPEWDDIINYGFLRRFLCHVELSLKCLHVDCLLSPDSGLSRSTTRLHSLQWLQTSLNMSRDSSEVRRLAKILSEAAFNELRVIDLAVDIGDISVDIDLRQWKDIDDLCSLPRLPALRAFEVELIWGGLLNIPDEAVIDERVGQTISRFRNQLSGIHERRVLLVTESVESREHHYWNSYTEEDVDFPELSTLKERSEEDSLSDLSEISSVLDS</sequence>
<protein>
    <submittedName>
        <fullName evidence="1">Uncharacterized protein</fullName>
    </submittedName>
</protein>
<accession>A0A2H3JFF4</accession>
<dbReference type="Proteomes" id="UP000218811">
    <property type="component" value="Unassembled WGS sequence"/>
</dbReference>
<evidence type="ECO:0000313" key="1">
    <source>
        <dbReference type="EMBL" id="PCH37469.1"/>
    </source>
</evidence>
<evidence type="ECO:0000313" key="2">
    <source>
        <dbReference type="Proteomes" id="UP000218811"/>
    </source>
</evidence>
<keyword evidence="2" id="KW-1185">Reference proteome</keyword>
<name>A0A2H3JFF4_WOLCO</name>
<gene>
    <name evidence="1" type="ORF">WOLCODRAFT_146653</name>
</gene>
<organism evidence="1 2">
    <name type="scientific">Wolfiporia cocos (strain MD-104)</name>
    <name type="common">Brown rot fungus</name>
    <dbReference type="NCBI Taxonomy" id="742152"/>
    <lineage>
        <taxon>Eukaryota</taxon>
        <taxon>Fungi</taxon>
        <taxon>Dikarya</taxon>
        <taxon>Basidiomycota</taxon>
        <taxon>Agaricomycotina</taxon>
        <taxon>Agaricomycetes</taxon>
        <taxon>Polyporales</taxon>
        <taxon>Phaeolaceae</taxon>
        <taxon>Wolfiporia</taxon>
    </lineage>
</organism>